<organism evidence="9 10">
    <name type="scientific">Nostocoides vanveenii</name>
    <dbReference type="NCBI Taxonomy" id="330835"/>
    <lineage>
        <taxon>Bacteria</taxon>
        <taxon>Bacillati</taxon>
        <taxon>Actinomycetota</taxon>
        <taxon>Actinomycetes</taxon>
        <taxon>Micrococcales</taxon>
        <taxon>Intrasporangiaceae</taxon>
        <taxon>Nostocoides</taxon>
    </lineage>
</organism>
<dbReference type="PANTHER" id="PTHR43289:SF6">
    <property type="entry name" value="SERINE_THREONINE-PROTEIN KINASE NEKL-3"/>
    <property type="match status" value="1"/>
</dbReference>
<dbReference type="Gene3D" id="1.10.510.10">
    <property type="entry name" value="Transferase(Phosphotransferase) domain 1"/>
    <property type="match status" value="1"/>
</dbReference>
<evidence type="ECO:0000256" key="6">
    <source>
        <dbReference type="ARBA" id="ARBA00022840"/>
    </source>
</evidence>
<feature type="compositionally biased region" description="Low complexity" evidence="7">
    <location>
        <begin position="359"/>
        <end position="370"/>
    </location>
</feature>
<evidence type="ECO:0000256" key="1">
    <source>
        <dbReference type="ARBA" id="ARBA00012513"/>
    </source>
</evidence>
<keyword evidence="4" id="KW-0547">Nucleotide-binding</keyword>
<dbReference type="InterPro" id="IPR000719">
    <property type="entry name" value="Prot_kinase_dom"/>
</dbReference>
<dbReference type="Pfam" id="PF00069">
    <property type="entry name" value="Pkinase"/>
    <property type="match status" value="1"/>
</dbReference>
<evidence type="ECO:0000259" key="8">
    <source>
        <dbReference type="PROSITE" id="PS50011"/>
    </source>
</evidence>
<feature type="region of interest" description="Disordered" evidence="7">
    <location>
        <begin position="310"/>
        <end position="395"/>
    </location>
</feature>
<dbReference type="InterPro" id="IPR008271">
    <property type="entry name" value="Ser/Thr_kinase_AS"/>
</dbReference>
<dbReference type="EMBL" id="BAAAPN010000003">
    <property type="protein sequence ID" value="GAA1744589.1"/>
    <property type="molecule type" value="Genomic_DNA"/>
</dbReference>
<keyword evidence="6" id="KW-0067">ATP-binding</keyword>
<dbReference type="SMART" id="SM00220">
    <property type="entry name" value="S_TKc"/>
    <property type="match status" value="1"/>
</dbReference>
<gene>
    <name evidence="9" type="ORF">GCM10009810_01550</name>
</gene>
<dbReference type="CDD" id="cd14014">
    <property type="entry name" value="STKc_PknB_like"/>
    <property type="match status" value="1"/>
</dbReference>
<dbReference type="InterPro" id="IPR011009">
    <property type="entry name" value="Kinase-like_dom_sf"/>
</dbReference>
<keyword evidence="3" id="KW-0808">Transferase</keyword>
<evidence type="ECO:0000256" key="4">
    <source>
        <dbReference type="ARBA" id="ARBA00022741"/>
    </source>
</evidence>
<dbReference type="PANTHER" id="PTHR43289">
    <property type="entry name" value="MITOGEN-ACTIVATED PROTEIN KINASE KINASE KINASE 20-RELATED"/>
    <property type="match status" value="1"/>
</dbReference>
<proteinExistence type="predicted"/>
<feature type="region of interest" description="Disordered" evidence="7">
    <location>
        <begin position="427"/>
        <end position="451"/>
    </location>
</feature>
<feature type="domain" description="Protein kinase" evidence="8">
    <location>
        <begin position="15"/>
        <end position="273"/>
    </location>
</feature>
<keyword evidence="10" id="KW-1185">Reference proteome</keyword>
<dbReference type="Proteomes" id="UP001501475">
    <property type="component" value="Unassembled WGS sequence"/>
</dbReference>
<dbReference type="PROSITE" id="PS50011">
    <property type="entry name" value="PROTEIN_KINASE_DOM"/>
    <property type="match status" value="1"/>
</dbReference>
<evidence type="ECO:0000256" key="5">
    <source>
        <dbReference type="ARBA" id="ARBA00022777"/>
    </source>
</evidence>
<dbReference type="SUPFAM" id="SSF56112">
    <property type="entry name" value="Protein kinase-like (PK-like)"/>
    <property type="match status" value="1"/>
</dbReference>
<reference evidence="10" key="1">
    <citation type="journal article" date="2019" name="Int. J. Syst. Evol. Microbiol.">
        <title>The Global Catalogue of Microorganisms (GCM) 10K type strain sequencing project: providing services to taxonomists for standard genome sequencing and annotation.</title>
        <authorList>
            <consortium name="The Broad Institute Genomics Platform"/>
            <consortium name="The Broad Institute Genome Sequencing Center for Infectious Disease"/>
            <person name="Wu L."/>
            <person name="Ma J."/>
        </authorList>
    </citation>
    <scope>NUCLEOTIDE SEQUENCE [LARGE SCALE GENOMIC DNA]</scope>
    <source>
        <strain evidence="10">JCM 15591</strain>
    </source>
</reference>
<comment type="caution">
    <text evidence="9">The sequence shown here is derived from an EMBL/GenBank/DDBJ whole genome shotgun (WGS) entry which is preliminary data.</text>
</comment>
<sequence length="533" mass="56235">MMAAQSGPPVIRGLTFRHLLSSSGGYGDVYLYREDRLGREVAVKVLRDRTLDELARQRFETEATTMAGLQHPNVVTIHSVGVTDDDRAYIVMAYCPEATFSERAVGGELALADVLSAAIEVSGALHSAHLAGIIHRDVKPANILTQPWGGPGLTDFGVATTLTPTPEDDEEVGVSIPWSSPEMLFTETRGSVATDVYSLGATVWHLLVGRSPFEVLGGDNSRIGVMGRIRDLQPPRTGRADVPDSLERILARAMAKKPELRHPSAAAFAQALTSVESEQRLPRTRMIVTHRRAPGMYAEIADDALAKTRVRRSGAAGPGAPGQPKSKTATTGAGAAQRSRPLGAGNGHTEATGPSSTEAQSRANRSASARRVGRLEAPIHGGTTLPPPRAVTQTSARRGPLTLKVVGALLGVAAAVGVGYAVVARDSPQPSRATLTEGTGTPDAGSGVAGLPPGPVAITWTRTKAEVTFRWTYSAQLATDTFRWRTDDDREGVVKIPTLTLKSAARQPICLAILVVRQDGGGSVAYSPPVCAD</sequence>
<keyword evidence="5" id="KW-0418">Kinase</keyword>
<accession>A0ABP4W3J4</accession>
<protein>
    <recommendedName>
        <fullName evidence="1">non-specific serine/threonine protein kinase</fullName>
        <ecNumber evidence="1">2.7.11.1</ecNumber>
    </recommendedName>
</protein>
<keyword evidence="2" id="KW-0723">Serine/threonine-protein kinase</keyword>
<evidence type="ECO:0000256" key="3">
    <source>
        <dbReference type="ARBA" id="ARBA00022679"/>
    </source>
</evidence>
<evidence type="ECO:0000313" key="9">
    <source>
        <dbReference type="EMBL" id="GAA1744589.1"/>
    </source>
</evidence>
<name>A0ABP4W3J4_9MICO</name>
<evidence type="ECO:0000313" key="10">
    <source>
        <dbReference type="Proteomes" id="UP001501475"/>
    </source>
</evidence>
<evidence type="ECO:0000256" key="2">
    <source>
        <dbReference type="ARBA" id="ARBA00022527"/>
    </source>
</evidence>
<dbReference type="PROSITE" id="PS00108">
    <property type="entry name" value="PROTEIN_KINASE_ST"/>
    <property type="match status" value="1"/>
</dbReference>
<dbReference type="Gene3D" id="3.30.200.20">
    <property type="entry name" value="Phosphorylase Kinase, domain 1"/>
    <property type="match status" value="1"/>
</dbReference>
<feature type="compositionally biased region" description="Polar residues" evidence="7">
    <location>
        <begin position="428"/>
        <end position="439"/>
    </location>
</feature>
<feature type="compositionally biased region" description="Low complexity" evidence="7">
    <location>
        <begin position="322"/>
        <end position="336"/>
    </location>
</feature>
<evidence type="ECO:0000256" key="7">
    <source>
        <dbReference type="SAM" id="MobiDB-lite"/>
    </source>
</evidence>
<dbReference type="EC" id="2.7.11.1" evidence="1"/>